<keyword evidence="1" id="KW-0805">Transcription regulation</keyword>
<evidence type="ECO:0000259" key="4">
    <source>
        <dbReference type="PROSITE" id="PS50949"/>
    </source>
</evidence>
<dbReference type="PANTHER" id="PTHR43537:SF5">
    <property type="entry name" value="UXU OPERON TRANSCRIPTIONAL REGULATOR"/>
    <property type="match status" value="1"/>
</dbReference>
<dbReference type="InterPro" id="IPR000524">
    <property type="entry name" value="Tscrpt_reg_HTH_GntR"/>
</dbReference>
<reference evidence="5 6" key="1">
    <citation type="submission" date="2017-08" db="EMBL/GenBank/DDBJ databases">
        <title>Infants hospitalized years apart are colonized by the same room-sourced microbial strains.</title>
        <authorList>
            <person name="Brooks B."/>
            <person name="Olm M.R."/>
            <person name="Firek B.A."/>
            <person name="Baker R."/>
            <person name="Thomas B.C."/>
            <person name="Morowitz M.J."/>
            <person name="Banfield J.F."/>
        </authorList>
    </citation>
    <scope>NUCLEOTIDE SEQUENCE [LARGE SCALE GENOMIC DNA]</scope>
    <source>
        <strain evidence="5">S2_005_002_R2_33</strain>
    </source>
</reference>
<proteinExistence type="predicted"/>
<evidence type="ECO:0000313" key="5">
    <source>
        <dbReference type="EMBL" id="PZQ50527.1"/>
    </source>
</evidence>
<feature type="domain" description="HTH gntR-type" evidence="4">
    <location>
        <begin position="4"/>
        <end position="71"/>
    </location>
</feature>
<dbReference type="SMART" id="SM00345">
    <property type="entry name" value="HTH_GNTR"/>
    <property type="match status" value="1"/>
</dbReference>
<evidence type="ECO:0000256" key="3">
    <source>
        <dbReference type="ARBA" id="ARBA00023163"/>
    </source>
</evidence>
<dbReference type="Proteomes" id="UP000249082">
    <property type="component" value="Unassembled WGS sequence"/>
</dbReference>
<gene>
    <name evidence="5" type="ORF">DI555_22860</name>
</gene>
<dbReference type="AlphaFoldDB" id="A0A2W5PZX8"/>
<evidence type="ECO:0000256" key="1">
    <source>
        <dbReference type="ARBA" id="ARBA00023015"/>
    </source>
</evidence>
<evidence type="ECO:0000313" key="6">
    <source>
        <dbReference type="Proteomes" id="UP000249082"/>
    </source>
</evidence>
<dbReference type="GO" id="GO:0003700">
    <property type="term" value="F:DNA-binding transcription factor activity"/>
    <property type="evidence" value="ECO:0007669"/>
    <property type="project" value="InterPro"/>
</dbReference>
<dbReference type="PANTHER" id="PTHR43537">
    <property type="entry name" value="TRANSCRIPTIONAL REGULATOR, GNTR FAMILY"/>
    <property type="match status" value="1"/>
</dbReference>
<dbReference type="InterPro" id="IPR036388">
    <property type="entry name" value="WH-like_DNA-bd_sf"/>
</dbReference>
<dbReference type="Gene3D" id="1.10.10.10">
    <property type="entry name" value="Winged helix-like DNA-binding domain superfamily/Winged helix DNA-binding domain"/>
    <property type="match status" value="1"/>
</dbReference>
<name>A0A2W5PZX8_9SPHN</name>
<sequence length="201" mass="22448">MNAGPTSERIYLDMHDLVTSRETTPGSRLDPTILARQLNSSTTPVREALNRLVGERLVETRTSTGYHLPLLDEPGLKDLIGWSADILSLALRRAEGPMPLIELPQPGTMDHPGRIAAAFSAIVQASGHAEYIPAISQANARLHAVRLGEPETFDDLDSEFEKLGEAMRADGNEELKRFVIVYHRRRLKSAAELLRRRYRTE</sequence>
<dbReference type="EMBL" id="QFPX01000038">
    <property type="protein sequence ID" value="PZQ50527.1"/>
    <property type="molecule type" value="Genomic_DNA"/>
</dbReference>
<accession>A0A2W5PZX8</accession>
<evidence type="ECO:0000256" key="2">
    <source>
        <dbReference type="ARBA" id="ARBA00023125"/>
    </source>
</evidence>
<dbReference type="SUPFAM" id="SSF46785">
    <property type="entry name" value="Winged helix' DNA-binding domain"/>
    <property type="match status" value="1"/>
</dbReference>
<dbReference type="GO" id="GO:0003677">
    <property type="term" value="F:DNA binding"/>
    <property type="evidence" value="ECO:0007669"/>
    <property type="project" value="UniProtKB-KW"/>
</dbReference>
<keyword evidence="2" id="KW-0238">DNA-binding</keyword>
<dbReference type="PROSITE" id="PS50949">
    <property type="entry name" value="HTH_GNTR"/>
    <property type="match status" value="1"/>
</dbReference>
<organism evidence="5 6">
    <name type="scientific">Novosphingobium pentaromativorans</name>
    <dbReference type="NCBI Taxonomy" id="205844"/>
    <lineage>
        <taxon>Bacteria</taxon>
        <taxon>Pseudomonadati</taxon>
        <taxon>Pseudomonadota</taxon>
        <taxon>Alphaproteobacteria</taxon>
        <taxon>Sphingomonadales</taxon>
        <taxon>Sphingomonadaceae</taxon>
        <taxon>Novosphingobium</taxon>
    </lineage>
</organism>
<dbReference type="InterPro" id="IPR036390">
    <property type="entry name" value="WH_DNA-bd_sf"/>
</dbReference>
<protein>
    <recommendedName>
        <fullName evidence="4">HTH gntR-type domain-containing protein</fullName>
    </recommendedName>
</protein>
<comment type="caution">
    <text evidence="5">The sequence shown here is derived from an EMBL/GenBank/DDBJ whole genome shotgun (WGS) entry which is preliminary data.</text>
</comment>
<dbReference type="Pfam" id="PF00392">
    <property type="entry name" value="GntR"/>
    <property type="match status" value="1"/>
</dbReference>
<keyword evidence="3" id="KW-0804">Transcription</keyword>